<dbReference type="InterPro" id="IPR029063">
    <property type="entry name" value="SAM-dependent_MTases_sf"/>
</dbReference>
<name>A0A8J2WPP0_9CRUS</name>
<organism evidence="3 4">
    <name type="scientific">Daphnia galeata</name>
    <dbReference type="NCBI Taxonomy" id="27404"/>
    <lineage>
        <taxon>Eukaryota</taxon>
        <taxon>Metazoa</taxon>
        <taxon>Ecdysozoa</taxon>
        <taxon>Arthropoda</taxon>
        <taxon>Crustacea</taxon>
        <taxon>Branchiopoda</taxon>
        <taxon>Diplostraca</taxon>
        <taxon>Cladocera</taxon>
        <taxon>Anomopoda</taxon>
        <taxon>Daphniidae</taxon>
        <taxon>Daphnia</taxon>
    </lineage>
</organism>
<evidence type="ECO:0000313" key="3">
    <source>
        <dbReference type="EMBL" id="CAH0111078.1"/>
    </source>
</evidence>
<dbReference type="AlphaFoldDB" id="A0A8J2WPP0"/>
<dbReference type="Pfam" id="PF05185">
    <property type="entry name" value="PRMT5"/>
    <property type="match status" value="1"/>
</dbReference>
<dbReference type="PANTHER" id="PTHR10738:SF0">
    <property type="entry name" value="PROTEIN ARGININE N-METHYLTRANSFERASE 5"/>
    <property type="match status" value="1"/>
</dbReference>
<dbReference type="GO" id="GO:0005829">
    <property type="term" value="C:cytosol"/>
    <property type="evidence" value="ECO:0007669"/>
    <property type="project" value="TreeGrafter"/>
</dbReference>
<evidence type="ECO:0000259" key="2">
    <source>
        <dbReference type="Pfam" id="PF05185"/>
    </source>
</evidence>
<dbReference type="EMBL" id="CAKKLH010000310">
    <property type="protein sequence ID" value="CAH0111078.1"/>
    <property type="molecule type" value="Genomic_DNA"/>
</dbReference>
<dbReference type="GO" id="GO:0016274">
    <property type="term" value="F:protein-arginine N-methyltransferase activity"/>
    <property type="evidence" value="ECO:0007669"/>
    <property type="project" value="InterPro"/>
</dbReference>
<keyword evidence="4" id="KW-1185">Reference proteome</keyword>
<evidence type="ECO:0000256" key="1">
    <source>
        <dbReference type="ARBA" id="ARBA00022691"/>
    </source>
</evidence>
<dbReference type="Gene3D" id="3.40.50.150">
    <property type="entry name" value="Vaccinia Virus protein VP39"/>
    <property type="match status" value="1"/>
</dbReference>
<sequence length="180" mass="20191">MFGFPKSNALEQTADLPDAEDIERWLGEPIKCRFVPTRLIIHVHDQQERISRSSQVPQRSHPSIFASKDANSHHWSSASSTLQALPVVHGTHVANFLIFPLQHLMDNLETYEVFEKVPVKSTEYQRAITLMVIGAGRGPLVRAALTGAEKAERHIRVYAVETNPDAIVTLQCLADEEWGD</sequence>
<keyword evidence="1" id="KW-0949">S-adenosyl-L-methionine</keyword>
<protein>
    <recommendedName>
        <fullName evidence="2">PRMT5 arginine-N-methyltransferase domain-containing protein</fullName>
    </recommendedName>
</protein>
<accession>A0A8J2WPP0</accession>
<proteinExistence type="predicted"/>
<dbReference type="GO" id="GO:0005634">
    <property type="term" value="C:nucleus"/>
    <property type="evidence" value="ECO:0007669"/>
    <property type="project" value="TreeGrafter"/>
</dbReference>
<dbReference type="PANTHER" id="PTHR10738">
    <property type="entry name" value="PROTEIN ARGININE N-METHYLTRANSFERASE 5"/>
    <property type="match status" value="1"/>
</dbReference>
<dbReference type="OrthoDB" id="1368803at2759"/>
<dbReference type="InterPro" id="IPR035075">
    <property type="entry name" value="PRMT5"/>
</dbReference>
<evidence type="ECO:0000313" key="4">
    <source>
        <dbReference type="Proteomes" id="UP000789390"/>
    </source>
</evidence>
<dbReference type="InterPro" id="IPR025799">
    <property type="entry name" value="Arg_MeTrfase"/>
</dbReference>
<gene>
    <name evidence="3" type="ORF">DGAL_LOCUS14688</name>
</gene>
<dbReference type="Proteomes" id="UP000789390">
    <property type="component" value="Unassembled WGS sequence"/>
</dbReference>
<feature type="domain" description="PRMT5 arginine-N-methyltransferase" evidence="2">
    <location>
        <begin position="129"/>
        <end position="179"/>
    </location>
</feature>
<dbReference type="GO" id="GO:0006355">
    <property type="term" value="P:regulation of DNA-templated transcription"/>
    <property type="evidence" value="ECO:0007669"/>
    <property type="project" value="TreeGrafter"/>
</dbReference>
<dbReference type="Gene3D" id="3.20.20.150">
    <property type="entry name" value="Divalent-metal-dependent TIM barrel enzymes"/>
    <property type="match status" value="1"/>
</dbReference>
<reference evidence="3" key="1">
    <citation type="submission" date="2021-11" db="EMBL/GenBank/DDBJ databases">
        <authorList>
            <person name="Schell T."/>
        </authorList>
    </citation>
    <scope>NUCLEOTIDE SEQUENCE</scope>
    <source>
        <strain evidence="3">M5</strain>
    </source>
</reference>
<comment type="caution">
    <text evidence="3">The sequence shown here is derived from an EMBL/GenBank/DDBJ whole genome shotgun (WGS) entry which is preliminary data.</text>
</comment>